<dbReference type="InterPro" id="IPR038404">
    <property type="entry name" value="TRAP_DctP_sf"/>
</dbReference>
<dbReference type="Gene3D" id="3.40.190.170">
    <property type="entry name" value="Bacterial extracellular solute-binding protein, family 7"/>
    <property type="match status" value="1"/>
</dbReference>
<dbReference type="OrthoDB" id="9177965at2"/>
<keyword evidence="1 2" id="KW-0732">Signal</keyword>
<evidence type="ECO:0000256" key="1">
    <source>
        <dbReference type="ARBA" id="ARBA00022729"/>
    </source>
</evidence>
<dbReference type="GO" id="GO:0055085">
    <property type="term" value="P:transmembrane transport"/>
    <property type="evidence" value="ECO:0007669"/>
    <property type="project" value="InterPro"/>
</dbReference>
<protein>
    <submittedName>
        <fullName evidence="4">C4-dicarboxylate ABC transporter</fullName>
    </submittedName>
    <submittedName>
        <fullName evidence="3">TRAP transporter substrate-binding protein</fullName>
    </submittedName>
</protein>
<evidence type="ECO:0000313" key="4">
    <source>
        <dbReference type="EMBL" id="PRD68810.1"/>
    </source>
</evidence>
<dbReference type="InterPro" id="IPR018389">
    <property type="entry name" value="DctP_fam"/>
</dbReference>
<dbReference type="SUPFAM" id="SSF53850">
    <property type="entry name" value="Periplasmic binding protein-like II"/>
    <property type="match status" value="1"/>
</dbReference>
<evidence type="ECO:0000313" key="3">
    <source>
        <dbReference type="EMBL" id="MYZ50727.1"/>
    </source>
</evidence>
<sequence length="356" mass="38988">MTHSFNPEGISVNRILKTTALAAGLMCGVFATQAQAQTITIKVHHFLNANSVQHTTMLKTWCDNIAKDSANRLQCQIFPSMQLGGTPAQLYDQARDGVADVVWTLPGYTSGRFPRMEVFELPFMMTNAEATSRAAWDYYEKNAKDEFKDTKILAVHVHGPGNIFTSKKQIKTVEDIKGLKLRAPTRLTTKLLTSLGATPVGMPVPAVPDALSKGVIDGAVIPYQVAPSIKIDELTKFTAETDRTQPALYTALFVVPMNKAKYDSLPPELQKVIDKNSGRELSAFLGKTQSDDDIPGKQKIVAAKNTVTVIPPAELEKWIQASSNVDDEWVAEVTKKGLDGKALLADARALIKKYTK</sequence>
<dbReference type="Proteomes" id="UP000238326">
    <property type="component" value="Unassembled WGS sequence"/>
</dbReference>
<evidence type="ECO:0000313" key="6">
    <source>
        <dbReference type="Proteomes" id="UP000481947"/>
    </source>
</evidence>
<comment type="caution">
    <text evidence="4">The sequence shown here is derived from an EMBL/GenBank/DDBJ whole genome shotgun (WGS) entry which is preliminary data.</text>
</comment>
<dbReference type="CDD" id="cd13665">
    <property type="entry name" value="PBP2_TRAP_Dctp3_4"/>
    <property type="match status" value="1"/>
</dbReference>
<reference evidence="4 5" key="1">
    <citation type="submission" date="2018-03" db="EMBL/GenBank/DDBJ databases">
        <title>Comparative genomics illustrates the genes involved in a hyperalkaliphilic mechanisms of Serpentinomonas isolated from highly-alkaline calcium-rich serpentinized springs.</title>
        <authorList>
            <person name="Suzuki S."/>
            <person name="Ishii S."/>
            <person name="Walworth N."/>
            <person name="Bird L."/>
            <person name="Kuenen J.G."/>
            <person name="Nealson K.H."/>
        </authorList>
    </citation>
    <scope>NUCLEOTIDE SEQUENCE [LARGE SCALE GENOMIC DNA]</scope>
    <source>
        <strain evidence="4 5">83</strain>
    </source>
</reference>
<dbReference type="PANTHER" id="PTHR33376">
    <property type="match status" value="1"/>
</dbReference>
<evidence type="ECO:0000256" key="2">
    <source>
        <dbReference type="SAM" id="SignalP"/>
    </source>
</evidence>
<reference evidence="3 6" key="2">
    <citation type="submission" date="2019-09" db="EMBL/GenBank/DDBJ databases">
        <title>Identification of Malikia spinosa a prominent benzene-, toluene-, and ethylbenzene-degrading bacterium: enrichment, isolation and whole genome sequencing.</title>
        <authorList>
            <person name="Tancsics A."/>
            <person name="Revesz F."/>
            <person name="Kriszt B."/>
        </authorList>
    </citation>
    <scope>NUCLEOTIDE SEQUENCE [LARGE SCALE GENOMIC DNA]</scope>
    <source>
        <strain evidence="3 6">AB6</strain>
    </source>
</reference>
<dbReference type="Proteomes" id="UP000481947">
    <property type="component" value="Unassembled WGS sequence"/>
</dbReference>
<evidence type="ECO:0000313" key="5">
    <source>
        <dbReference type="Proteomes" id="UP000238326"/>
    </source>
</evidence>
<proteinExistence type="predicted"/>
<dbReference type="AlphaFoldDB" id="A0A2S9KED6"/>
<gene>
    <name evidence="4" type="ORF">C6P61_09945</name>
    <name evidence="3" type="ORF">F5985_00860</name>
</gene>
<keyword evidence="5" id="KW-1185">Reference proteome</keyword>
<feature type="signal peptide" evidence="2">
    <location>
        <begin position="1"/>
        <end position="36"/>
    </location>
</feature>
<accession>A0A2S9KED6</accession>
<feature type="chain" id="PRO_5044580388" evidence="2">
    <location>
        <begin position="37"/>
        <end position="356"/>
    </location>
</feature>
<dbReference type="EMBL" id="PVLR01000024">
    <property type="protein sequence ID" value="PRD68810.1"/>
    <property type="molecule type" value="Genomic_DNA"/>
</dbReference>
<organism evidence="4 5">
    <name type="scientific">Malikia spinosa</name>
    <dbReference type="NCBI Taxonomy" id="86180"/>
    <lineage>
        <taxon>Bacteria</taxon>
        <taxon>Pseudomonadati</taxon>
        <taxon>Pseudomonadota</taxon>
        <taxon>Betaproteobacteria</taxon>
        <taxon>Burkholderiales</taxon>
        <taxon>Comamonadaceae</taxon>
        <taxon>Malikia</taxon>
    </lineage>
</organism>
<dbReference type="PANTHER" id="PTHR33376:SF15">
    <property type="entry name" value="BLL6794 PROTEIN"/>
    <property type="match status" value="1"/>
</dbReference>
<dbReference type="Pfam" id="PF03480">
    <property type="entry name" value="DctP"/>
    <property type="match status" value="1"/>
</dbReference>
<name>A0A2S9KED6_9BURK</name>
<dbReference type="NCBIfam" id="NF037995">
    <property type="entry name" value="TRAP_S1"/>
    <property type="match status" value="1"/>
</dbReference>
<dbReference type="EMBL" id="VYSB01000001">
    <property type="protein sequence ID" value="MYZ50727.1"/>
    <property type="molecule type" value="Genomic_DNA"/>
</dbReference>